<gene>
    <name evidence="4" type="ORF">F8568_007095</name>
</gene>
<dbReference type="EMBL" id="WBMS02000004">
    <property type="protein sequence ID" value="MWA00143.1"/>
    <property type="molecule type" value="Genomic_DNA"/>
</dbReference>
<evidence type="ECO:0000256" key="1">
    <source>
        <dbReference type="SAM" id="MobiDB-lite"/>
    </source>
</evidence>
<protein>
    <recommendedName>
        <fullName evidence="3">DUF4097 domain-containing protein</fullName>
    </recommendedName>
</protein>
<proteinExistence type="predicted"/>
<feature type="domain" description="DUF4097" evidence="3">
    <location>
        <begin position="149"/>
        <end position="282"/>
    </location>
</feature>
<organism evidence="4 5">
    <name type="scientific">Actinomadura physcomitrii</name>
    <dbReference type="NCBI Taxonomy" id="2650748"/>
    <lineage>
        <taxon>Bacteria</taxon>
        <taxon>Bacillati</taxon>
        <taxon>Actinomycetota</taxon>
        <taxon>Actinomycetes</taxon>
        <taxon>Streptosporangiales</taxon>
        <taxon>Thermomonosporaceae</taxon>
        <taxon>Actinomadura</taxon>
    </lineage>
</organism>
<keyword evidence="2" id="KW-0812">Transmembrane</keyword>
<dbReference type="RefSeq" id="WP_151592626.1">
    <property type="nucleotide sequence ID" value="NZ_WBMS02000004.1"/>
</dbReference>
<evidence type="ECO:0000313" key="5">
    <source>
        <dbReference type="Proteomes" id="UP000462055"/>
    </source>
</evidence>
<dbReference type="AlphaFoldDB" id="A0A6I4M302"/>
<evidence type="ECO:0000256" key="2">
    <source>
        <dbReference type="SAM" id="Phobius"/>
    </source>
</evidence>
<dbReference type="Pfam" id="PF13349">
    <property type="entry name" value="DUF4097"/>
    <property type="match status" value="1"/>
</dbReference>
<feature type="region of interest" description="Disordered" evidence="1">
    <location>
        <begin position="1"/>
        <end position="26"/>
    </location>
</feature>
<keyword evidence="5" id="KW-1185">Reference proteome</keyword>
<evidence type="ECO:0000313" key="4">
    <source>
        <dbReference type="EMBL" id="MWA00143.1"/>
    </source>
</evidence>
<feature type="transmembrane region" description="Helical" evidence="2">
    <location>
        <begin position="34"/>
        <end position="55"/>
    </location>
</feature>
<sequence>MTGTGARGTASPTAGSRATARDDAAGDRPRRRGVWIFLAAATAAIVVVPLCLGLGGRAMRRTVEHITPYRHSIKELRVEAGSAEVSIGTGPDGQARVYKRLKWVLRRPVVTESLHGDVLSIAARCPGAAPLYGDWECGADIDVQVPAGVRVSAASDSGKITVRGVNGDLDLRTGSGEISVAGSRGALRARAGSGTIRGTGLASSGTRANVGSGELDLRYAEPPRTVDVSAGAGSVKIIVPAGSHYRIQGWTGSGDTHLNPALADERSDRLISVRSGSGSSYVDYRDD</sequence>
<dbReference type="InterPro" id="IPR025164">
    <property type="entry name" value="Toastrack_DUF4097"/>
</dbReference>
<accession>A0A6I4M302</accession>
<comment type="caution">
    <text evidence="4">The sequence shown here is derived from an EMBL/GenBank/DDBJ whole genome shotgun (WGS) entry which is preliminary data.</text>
</comment>
<reference evidence="4" key="1">
    <citation type="submission" date="2019-12" db="EMBL/GenBank/DDBJ databases">
        <title>Actinomadura physcomitrii sp. nov., a novel actinomycete isolated from moss [Physcomitrium sphaericum (Ludw) Fuernr].</title>
        <authorList>
            <person name="Zhuang X."/>
        </authorList>
    </citation>
    <scope>NUCLEOTIDE SEQUENCE [LARGE SCALE GENOMIC DNA]</scope>
    <source>
        <strain evidence="4">LD22</strain>
    </source>
</reference>
<name>A0A6I4M302_9ACTN</name>
<evidence type="ECO:0000259" key="3">
    <source>
        <dbReference type="Pfam" id="PF13349"/>
    </source>
</evidence>
<keyword evidence="2" id="KW-1133">Transmembrane helix</keyword>
<dbReference type="Gene3D" id="2.160.20.120">
    <property type="match status" value="1"/>
</dbReference>
<keyword evidence="2" id="KW-0472">Membrane</keyword>
<dbReference type="Proteomes" id="UP000462055">
    <property type="component" value="Unassembled WGS sequence"/>
</dbReference>